<protein>
    <submittedName>
        <fullName evidence="1">21619_t:CDS:1</fullName>
    </submittedName>
</protein>
<comment type="caution">
    <text evidence="1">The sequence shown here is derived from an EMBL/GenBank/DDBJ whole genome shotgun (WGS) entry which is preliminary data.</text>
</comment>
<feature type="non-terminal residue" evidence="1">
    <location>
        <position position="44"/>
    </location>
</feature>
<gene>
    <name evidence="1" type="ORF">RPERSI_LOCUS33109</name>
</gene>
<dbReference type="EMBL" id="CAJVQC010141588">
    <property type="protein sequence ID" value="CAG8844208.1"/>
    <property type="molecule type" value="Genomic_DNA"/>
</dbReference>
<name>A0ACA9SNV6_9GLOM</name>
<accession>A0ACA9SNV6</accession>
<organism evidence="1 2">
    <name type="scientific">Racocetra persica</name>
    <dbReference type="NCBI Taxonomy" id="160502"/>
    <lineage>
        <taxon>Eukaryota</taxon>
        <taxon>Fungi</taxon>
        <taxon>Fungi incertae sedis</taxon>
        <taxon>Mucoromycota</taxon>
        <taxon>Glomeromycotina</taxon>
        <taxon>Glomeromycetes</taxon>
        <taxon>Diversisporales</taxon>
        <taxon>Gigasporaceae</taxon>
        <taxon>Racocetra</taxon>
    </lineage>
</organism>
<sequence length="44" mass="5240">QNVWNDCLYKNFDSLITESTFSCQFIIHLVDFLRDNTTHIFQTA</sequence>
<evidence type="ECO:0000313" key="2">
    <source>
        <dbReference type="Proteomes" id="UP000789920"/>
    </source>
</evidence>
<proteinExistence type="predicted"/>
<evidence type="ECO:0000313" key="1">
    <source>
        <dbReference type="EMBL" id="CAG8844208.1"/>
    </source>
</evidence>
<feature type="non-terminal residue" evidence="1">
    <location>
        <position position="1"/>
    </location>
</feature>
<reference evidence="1" key="1">
    <citation type="submission" date="2021-06" db="EMBL/GenBank/DDBJ databases">
        <authorList>
            <person name="Kallberg Y."/>
            <person name="Tangrot J."/>
            <person name="Rosling A."/>
        </authorList>
    </citation>
    <scope>NUCLEOTIDE SEQUENCE</scope>
    <source>
        <strain evidence="1">MA461A</strain>
    </source>
</reference>
<keyword evidence="2" id="KW-1185">Reference proteome</keyword>
<dbReference type="Proteomes" id="UP000789920">
    <property type="component" value="Unassembled WGS sequence"/>
</dbReference>